<feature type="domain" description="Guanylate cyclase" evidence="21">
    <location>
        <begin position="514"/>
        <end position="641"/>
    </location>
</feature>
<organism evidence="22 23">
    <name type="scientific">Octopus sinensis</name>
    <name type="common">East Asian common octopus</name>
    <dbReference type="NCBI Taxonomy" id="2607531"/>
    <lineage>
        <taxon>Eukaryota</taxon>
        <taxon>Metazoa</taxon>
        <taxon>Spiralia</taxon>
        <taxon>Lophotrochozoa</taxon>
        <taxon>Mollusca</taxon>
        <taxon>Cephalopoda</taxon>
        <taxon>Coleoidea</taxon>
        <taxon>Octopodiformes</taxon>
        <taxon>Octopoda</taxon>
        <taxon>Incirrata</taxon>
        <taxon>Octopodidae</taxon>
        <taxon>Octopus</taxon>
    </lineage>
</organism>
<dbReference type="GO" id="GO:0005524">
    <property type="term" value="F:ATP binding"/>
    <property type="evidence" value="ECO:0007669"/>
    <property type="project" value="UniProtKB-KW"/>
</dbReference>
<feature type="transmembrane region" description="Helical" evidence="20">
    <location>
        <begin position="370"/>
        <end position="388"/>
    </location>
</feature>
<dbReference type="Pfam" id="PF16214">
    <property type="entry name" value="AC_N"/>
    <property type="match status" value="1"/>
</dbReference>
<feature type="binding site" evidence="16">
    <location>
        <position position="1139"/>
    </location>
    <ligand>
        <name>ATP</name>
        <dbReference type="ChEBI" id="CHEBI:30616"/>
    </ligand>
</feature>
<feature type="transmembrane region" description="Helical" evidence="20">
    <location>
        <begin position="857"/>
        <end position="876"/>
    </location>
</feature>
<evidence type="ECO:0000256" key="19">
    <source>
        <dbReference type="SAM" id="MobiDB-lite"/>
    </source>
</evidence>
<dbReference type="SMART" id="SM00044">
    <property type="entry name" value="CYCc"/>
    <property type="match status" value="2"/>
</dbReference>
<dbReference type="Proteomes" id="UP000515154">
    <property type="component" value="Linkage group LG28"/>
</dbReference>
<keyword evidence="5 20" id="KW-0812">Transmembrane</keyword>
<evidence type="ECO:0000256" key="11">
    <source>
        <dbReference type="ARBA" id="ARBA00022989"/>
    </source>
</evidence>
<evidence type="ECO:0000313" key="22">
    <source>
        <dbReference type="Proteomes" id="UP000515154"/>
    </source>
</evidence>
<dbReference type="Gene3D" id="3.30.70.1230">
    <property type="entry name" value="Nucleotide cyclase"/>
    <property type="match status" value="2"/>
</dbReference>
<evidence type="ECO:0000256" key="20">
    <source>
        <dbReference type="SAM" id="Phobius"/>
    </source>
</evidence>
<name>A0A7E6FSB8_9MOLL</name>
<feature type="binding site" evidence="17">
    <location>
        <position position="563"/>
    </location>
    <ligand>
        <name>Mg(2+)</name>
        <dbReference type="ChEBI" id="CHEBI:18420"/>
        <label>1</label>
        <note>catalytic</note>
    </ligand>
</feature>
<dbReference type="SUPFAM" id="SSF55073">
    <property type="entry name" value="Nucleotide cyclase"/>
    <property type="match status" value="2"/>
</dbReference>
<evidence type="ECO:0000256" key="18">
    <source>
        <dbReference type="RuleBase" id="RU000405"/>
    </source>
</evidence>
<keyword evidence="9 16" id="KW-0067">ATP-binding</keyword>
<evidence type="ECO:0000256" key="7">
    <source>
        <dbReference type="ARBA" id="ARBA00022737"/>
    </source>
</evidence>
<feature type="binding site" evidence="16">
    <location>
        <begin position="1212"/>
        <end position="1214"/>
    </location>
    <ligand>
        <name>ATP</name>
        <dbReference type="ChEBI" id="CHEBI:30616"/>
    </ligand>
</feature>
<feature type="domain" description="Guanylate cyclase" evidence="21">
    <location>
        <begin position="1087"/>
        <end position="1225"/>
    </location>
</feature>
<dbReference type="EC" id="4.6.1.1" evidence="4"/>
<dbReference type="FunFam" id="3.30.70.1230:FF:000001">
    <property type="entry name" value="Adenylate cyclase"/>
    <property type="match status" value="1"/>
</dbReference>
<protein>
    <recommendedName>
        <fullName evidence="4">adenylate cyclase</fullName>
        <ecNumber evidence="4">4.6.1.1</ecNumber>
    </recommendedName>
</protein>
<dbReference type="Pfam" id="PF00211">
    <property type="entry name" value="Guanylate_cyc"/>
    <property type="match status" value="2"/>
</dbReference>
<feature type="binding site" evidence="16">
    <location>
        <begin position="519"/>
        <end position="524"/>
    </location>
    <ligand>
        <name>ATP</name>
        <dbReference type="ChEBI" id="CHEBI:30616"/>
    </ligand>
</feature>
<keyword evidence="15 18" id="KW-0456">Lyase</keyword>
<comment type="catalytic activity">
    <reaction evidence="1">
        <text>ATP = 3',5'-cyclic AMP + diphosphate</text>
        <dbReference type="Rhea" id="RHEA:15389"/>
        <dbReference type="ChEBI" id="CHEBI:30616"/>
        <dbReference type="ChEBI" id="CHEBI:33019"/>
        <dbReference type="ChEBI" id="CHEBI:58165"/>
        <dbReference type="EC" id="4.6.1.1"/>
    </reaction>
</comment>
<dbReference type="InterPro" id="IPR001054">
    <property type="entry name" value="A/G_cyclase"/>
</dbReference>
<keyword evidence="14" id="KW-0325">Glycoprotein</keyword>
<dbReference type="InterPro" id="IPR030672">
    <property type="entry name" value="Adcy"/>
</dbReference>
<evidence type="ECO:0000256" key="15">
    <source>
        <dbReference type="ARBA" id="ARBA00023239"/>
    </source>
</evidence>
<dbReference type="InterPro" id="IPR009398">
    <property type="entry name" value="Adcy_conserved_dom"/>
</dbReference>
<dbReference type="InterPro" id="IPR032628">
    <property type="entry name" value="AC_N"/>
</dbReference>
<feature type="transmembrane region" description="Helical" evidence="20">
    <location>
        <begin position="395"/>
        <end position="416"/>
    </location>
</feature>
<evidence type="ECO:0000256" key="17">
    <source>
        <dbReference type="PIRSR" id="PIRSR039050-51"/>
    </source>
</evidence>
<reference evidence="23" key="1">
    <citation type="submission" date="2025-08" db="UniProtKB">
        <authorList>
            <consortium name="RefSeq"/>
        </authorList>
    </citation>
    <scope>IDENTIFICATION</scope>
</reference>
<feature type="binding site" evidence="17">
    <location>
        <position position="520"/>
    </location>
    <ligand>
        <name>Mg(2+)</name>
        <dbReference type="ChEBI" id="CHEBI:18420"/>
        <label>2</label>
        <note>catalytic</note>
    </ligand>
</feature>
<feature type="binding site" evidence="16">
    <location>
        <begin position="1219"/>
        <end position="1223"/>
    </location>
    <ligand>
        <name>ATP</name>
        <dbReference type="ChEBI" id="CHEBI:30616"/>
    </ligand>
</feature>
<comment type="cofactor">
    <cofactor evidence="17">
        <name>Mg(2+)</name>
        <dbReference type="ChEBI" id="CHEBI:18420"/>
    </cofactor>
    <cofactor evidence="17">
        <name>Mn(2+)</name>
        <dbReference type="ChEBI" id="CHEBI:29035"/>
    </cofactor>
    <text evidence="17">Binds 2 magnesium ions per subunit. Is also active with manganese (in vitro).</text>
</comment>
<feature type="transmembrane region" description="Helical" evidence="20">
    <location>
        <begin position="345"/>
        <end position="364"/>
    </location>
</feature>
<comment type="cofactor">
    <cofactor evidence="2">
        <name>Mn(2+)</name>
        <dbReference type="ChEBI" id="CHEBI:29035"/>
    </cofactor>
</comment>
<feature type="transmembrane region" description="Helical" evidence="20">
    <location>
        <begin position="287"/>
        <end position="307"/>
    </location>
</feature>
<feature type="transmembrane region" description="Helical" evidence="20">
    <location>
        <begin position="785"/>
        <end position="808"/>
    </location>
</feature>
<evidence type="ECO:0000256" key="13">
    <source>
        <dbReference type="ARBA" id="ARBA00023136"/>
    </source>
</evidence>
<evidence type="ECO:0000256" key="10">
    <source>
        <dbReference type="ARBA" id="ARBA00022842"/>
    </source>
</evidence>
<feature type="binding site" evidence="17">
    <location>
        <position position="519"/>
    </location>
    <ligand>
        <name>Mg(2+)</name>
        <dbReference type="ChEBI" id="CHEBI:18420"/>
        <label>2</label>
        <note>catalytic</note>
    </ligand>
</feature>
<gene>
    <name evidence="23" type="primary">LOC115225862</name>
</gene>
<dbReference type="PANTHER" id="PTHR45627:SF16">
    <property type="entry name" value="ADENYLATE CYCLASE"/>
    <property type="match status" value="1"/>
</dbReference>
<accession>A0A7E6FSB8</accession>
<dbReference type="GO" id="GO:0007189">
    <property type="term" value="P:adenylate cyclase-activating G protein-coupled receptor signaling pathway"/>
    <property type="evidence" value="ECO:0007669"/>
    <property type="project" value="TreeGrafter"/>
</dbReference>
<dbReference type="GO" id="GO:0035556">
    <property type="term" value="P:intracellular signal transduction"/>
    <property type="evidence" value="ECO:0007669"/>
    <property type="project" value="InterPro"/>
</dbReference>
<evidence type="ECO:0000256" key="6">
    <source>
        <dbReference type="ARBA" id="ARBA00022723"/>
    </source>
</evidence>
<dbReference type="GO" id="GO:0006171">
    <property type="term" value="P:cAMP biosynthetic process"/>
    <property type="evidence" value="ECO:0007669"/>
    <property type="project" value="UniProtKB-KW"/>
</dbReference>
<evidence type="ECO:0000259" key="21">
    <source>
        <dbReference type="PROSITE" id="PS50125"/>
    </source>
</evidence>
<evidence type="ECO:0000256" key="4">
    <source>
        <dbReference type="ARBA" id="ARBA00012201"/>
    </source>
</evidence>
<keyword evidence="6 17" id="KW-0479">Metal-binding</keyword>
<dbReference type="PROSITE" id="PS00452">
    <property type="entry name" value="GUANYLATE_CYCLASE_1"/>
    <property type="match status" value="2"/>
</dbReference>
<feature type="binding site" evidence="16">
    <location>
        <begin position="561"/>
        <end position="563"/>
    </location>
    <ligand>
        <name>ATP</name>
        <dbReference type="ChEBI" id="CHEBI:30616"/>
    </ligand>
</feature>
<feature type="binding site" evidence="16">
    <location>
        <position position="607"/>
    </location>
    <ligand>
        <name>ATP</name>
        <dbReference type="ChEBI" id="CHEBI:30616"/>
    </ligand>
</feature>
<comment type="similarity">
    <text evidence="18">Belongs to the adenylyl cyclase class-4/guanylyl cyclase family.</text>
</comment>
<keyword evidence="7" id="KW-0677">Repeat</keyword>
<dbReference type="PIRSF" id="PIRSF039050">
    <property type="entry name" value="Ade_cyc"/>
    <property type="match status" value="1"/>
</dbReference>
<feature type="region of interest" description="Disordered" evidence="19">
    <location>
        <begin position="25"/>
        <end position="91"/>
    </location>
</feature>
<comment type="subcellular location">
    <subcellularLocation>
        <location evidence="3">Membrane</location>
        <topology evidence="3">Multi-pass membrane protein</topology>
    </subcellularLocation>
</comment>
<dbReference type="InterPro" id="IPR029787">
    <property type="entry name" value="Nucleotide_cyclase"/>
</dbReference>
<dbReference type="Pfam" id="PF06327">
    <property type="entry name" value="Adcy_cons_dom"/>
    <property type="match status" value="1"/>
</dbReference>
<dbReference type="PANTHER" id="PTHR45627">
    <property type="entry name" value="ADENYLATE CYCLASE TYPE 1"/>
    <property type="match status" value="1"/>
</dbReference>
<feature type="compositionally biased region" description="Basic and acidic residues" evidence="19">
    <location>
        <begin position="38"/>
        <end position="60"/>
    </location>
</feature>
<keyword evidence="10 17" id="KW-0460">Magnesium</keyword>
<keyword evidence="8 16" id="KW-0547">Nucleotide-binding</keyword>
<evidence type="ECO:0000256" key="2">
    <source>
        <dbReference type="ARBA" id="ARBA00001936"/>
    </source>
</evidence>
<dbReference type="PROSITE" id="PS50125">
    <property type="entry name" value="GUANYLATE_CYCLASE_2"/>
    <property type="match status" value="2"/>
</dbReference>
<evidence type="ECO:0000256" key="14">
    <source>
        <dbReference type="ARBA" id="ARBA00023180"/>
    </source>
</evidence>
<feature type="binding site" evidence="16">
    <location>
        <position position="1259"/>
    </location>
    <ligand>
        <name>ATP</name>
        <dbReference type="ChEBI" id="CHEBI:30616"/>
    </ligand>
</feature>
<evidence type="ECO:0000256" key="16">
    <source>
        <dbReference type="PIRSR" id="PIRSR039050-50"/>
    </source>
</evidence>
<feature type="transmembrane region" description="Helical" evidence="20">
    <location>
        <begin position="428"/>
        <end position="445"/>
    </location>
</feature>
<feature type="transmembrane region" description="Helical" evidence="20">
    <location>
        <begin position="814"/>
        <end position="836"/>
    </location>
</feature>
<feature type="transmembrane region" description="Helical" evidence="20">
    <location>
        <begin position="953"/>
        <end position="975"/>
    </location>
</feature>
<evidence type="ECO:0000256" key="12">
    <source>
        <dbReference type="ARBA" id="ARBA00022998"/>
    </source>
</evidence>
<feature type="region of interest" description="Disordered" evidence="19">
    <location>
        <begin position="190"/>
        <end position="209"/>
    </location>
</feature>
<evidence type="ECO:0000256" key="1">
    <source>
        <dbReference type="ARBA" id="ARBA00001593"/>
    </source>
</evidence>
<feature type="transmembrane region" description="Helical" evidence="20">
    <location>
        <begin position="929"/>
        <end position="946"/>
    </location>
</feature>
<dbReference type="GO" id="GO:0046872">
    <property type="term" value="F:metal ion binding"/>
    <property type="evidence" value="ECO:0007669"/>
    <property type="project" value="UniProtKB-KW"/>
</dbReference>
<dbReference type="GO" id="GO:0004016">
    <property type="term" value="F:adenylate cyclase activity"/>
    <property type="evidence" value="ECO:0007669"/>
    <property type="project" value="UniProtKB-EC"/>
</dbReference>
<sequence>MSVLNKLSLHVGRGYSEVGYHLAEQNADESQQQSPTEGAKESINERNCSEPTKNQEETLQAKKGPNVEYLKPSNMVNGLSVNPEPQDKNGLEQHTVSGTVVNSSKNPQSPVSPVSPLVSPIDHSNSNGLESNANVTIPCSTSDSLEVPSLPLTTCSQNKNLENSLLTSNHCANGNAIIKKKNSQAFAKSGRISPISQQQRTVSRSSSQMRKTAWDRAEERFEAEESQPAPKVIKTEHLTTEIPVFSDTDCGQFSLRFLRKPFQSKIFNKTLEELYQRYFFKLNKTNLTLFILLVSFICILLIIIYYVGGMKHFAPGTVLSLTFIALLIQVVVCNKSCFTRTQMRYMCFAMIFILCLILITVITTSNLHSMTEGVWCVVFCVYLIYALLPLEMQLAMLSGVLLCLIDLVATLLLNYYEVFTTKQASCNALLFLAVNIAGVFTRYPCESSQRKAFLETRRWIQMRLHTQRENQQQESLLLSVLPQHIAMEMKSDITGQPKHTMFHKIYLKRYDSVSILFADICGFTELSSECTAKDLVQLLNELFARFDRLANENHCLRIKILGDCYYCVSGLPESRQDHAHCCVEMGLDMIDAIGLVRAVTQTNVDMRVGIHSGRVHCGVLGLRKWQFDVWSNDVTLANAMEAGGRPGWVHVTEETLNYLGNDYEVIPGEGDKRNNYLKENNVKTFFIKADSYRQKPKKVETLDSRTPKHKQQKKLSFKSNVGIHQKLGYGNPTSAKDPEDEVNEYLDRAIDARSVDQLRAEHVKPISLKFYKKEYEEKYSKVRDVMFSSHLVCIVIIFITIIFIHLIIIPRSILFILISSVGIVFLLLLLLIVFIERLKCTSRWLTVFGAKVAENRSINQATVTVMVLLLFVESFLDMFSMENTDLLSCLKNLTNDQFNNSIMKDLNITLSNEENLCTNFLSTSHFPEYFTFCVFLAMISTGVFLQSGSLFKLFLTVVMATIYITLVFTTQANLFDNKDLLLKLNVGHDIHTDVPISSIDLKYETTCVIFLLTIILFIHARQVESTARLDSLWKWEAIDEMEQMQNMKAYNLKLVTNILPLNVAEHFLKSQLKKDEDLYYQDCDNACVMFASISNFSEFYMELVGNNEGAECLRLLNEIIADFDEILEEQQFSCIQKIKTIGYTYMAASGLDTEENFPDSKHIVALVEYAFYIQRQLKTINQHSFNNFKMRIGMNMGPVVAGVIGARKPHYDIWGNTVNVASRMDSTGMPDSIQITQELNDVLVPLGYKTEQRGYIKVKGKGDMLTYFLLSPSDSS</sequence>
<proteinExistence type="inferred from homology"/>
<keyword evidence="12" id="KW-0115">cAMP biosynthesis</keyword>
<dbReference type="FunFam" id="3.30.70.1230:FF:000002">
    <property type="entry name" value="Adenylate cyclase"/>
    <property type="match status" value="1"/>
</dbReference>
<evidence type="ECO:0000256" key="5">
    <source>
        <dbReference type="ARBA" id="ARBA00022692"/>
    </source>
</evidence>
<dbReference type="InterPro" id="IPR018297">
    <property type="entry name" value="A/G_cyclase_CS"/>
</dbReference>
<feature type="binding site" evidence="17">
    <location>
        <position position="563"/>
    </location>
    <ligand>
        <name>Mg(2+)</name>
        <dbReference type="ChEBI" id="CHEBI:18420"/>
        <label>2</label>
        <note>catalytic</note>
    </ligand>
</feature>
<evidence type="ECO:0000313" key="23">
    <source>
        <dbReference type="RefSeq" id="XP_036370444.1"/>
    </source>
</evidence>
<dbReference type="RefSeq" id="XP_036370444.1">
    <property type="nucleotide sequence ID" value="XM_036514551.1"/>
</dbReference>
<feature type="transmembrane region" description="Helical" evidence="20">
    <location>
        <begin position="313"/>
        <end position="333"/>
    </location>
</feature>
<keyword evidence="11 20" id="KW-1133">Transmembrane helix</keyword>
<evidence type="ECO:0000256" key="3">
    <source>
        <dbReference type="ARBA" id="ARBA00004141"/>
    </source>
</evidence>
<feature type="compositionally biased region" description="Low complexity" evidence="19">
    <location>
        <begin position="196"/>
        <end position="209"/>
    </location>
</feature>
<dbReference type="CDD" id="cd07302">
    <property type="entry name" value="CHD"/>
    <property type="match status" value="2"/>
</dbReference>
<dbReference type="GO" id="GO:0005886">
    <property type="term" value="C:plasma membrane"/>
    <property type="evidence" value="ECO:0007669"/>
    <property type="project" value="InterPro"/>
</dbReference>
<dbReference type="AlphaFoldDB" id="A0A7E6FSB8"/>
<keyword evidence="22" id="KW-1185">Reference proteome</keyword>
<evidence type="ECO:0000256" key="9">
    <source>
        <dbReference type="ARBA" id="ARBA00022840"/>
    </source>
</evidence>
<feature type="binding site" evidence="17">
    <location>
        <position position="519"/>
    </location>
    <ligand>
        <name>Mg(2+)</name>
        <dbReference type="ChEBI" id="CHEBI:18420"/>
        <label>1</label>
        <note>catalytic</note>
    </ligand>
</feature>
<keyword evidence="13 20" id="KW-0472">Membrane</keyword>
<keyword evidence="17" id="KW-0464">Manganese</keyword>
<evidence type="ECO:0000256" key="8">
    <source>
        <dbReference type="ARBA" id="ARBA00022741"/>
    </source>
</evidence>